<reference evidence="2 3" key="1">
    <citation type="submission" date="2020-08" db="EMBL/GenBank/DDBJ databases">
        <title>Genomic Encyclopedia of Type Strains, Phase IV (KMG-V): Genome sequencing to study the core and pangenomes of soil and plant-associated prokaryotes.</title>
        <authorList>
            <person name="Whitman W."/>
        </authorList>
    </citation>
    <scope>NUCLEOTIDE SEQUENCE [LARGE SCALE GENOMIC DNA]</scope>
    <source>
        <strain evidence="2 3">S3M1</strain>
    </source>
</reference>
<comment type="caution">
    <text evidence="2">The sequence shown here is derived from an EMBL/GenBank/DDBJ whole genome shotgun (WGS) entry which is preliminary data.</text>
</comment>
<name>A0A7W9E029_9SPHI</name>
<keyword evidence="1" id="KW-0175">Coiled coil</keyword>
<feature type="coiled-coil region" evidence="1">
    <location>
        <begin position="58"/>
        <end position="96"/>
    </location>
</feature>
<proteinExistence type="predicted"/>
<organism evidence="2 3">
    <name type="scientific">Pedobacter cryoconitis</name>
    <dbReference type="NCBI Taxonomy" id="188932"/>
    <lineage>
        <taxon>Bacteria</taxon>
        <taxon>Pseudomonadati</taxon>
        <taxon>Bacteroidota</taxon>
        <taxon>Sphingobacteriia</taxon>
        <taxon>Sphingobacteriales</taxon>
        <taxon>Sphingobacteriaceae</taxon>
        <taxon>Pedobacter</taxon>
    </lineage>
</organism>
<evidence type="ECO:0000256" key="1">
    <source>
        <dbReference type="SAM" id="Coils"/>
    </source>
</evidence>
<dbReference type="RefSeq" id="WP_183883829.1">
    <property type="nucleotide sequence ID" value="NZ_JACHCE010000007.1"/>
</dbReference>
<evidence type="ECO:0000313" key="3">
    <source>
        <dbReference type="Proteomes" id="UP000537204"/>
    </source>
</evidence>
<gene>
    <name evidence="2" type="ORF">HDE68_003898</name>
</gene>
<dbReference type="AlphaFoldDB" id="A0A7W9E029"/>
<evidence type="ECO:0000313" key="2">
    <source>
        <dbReference type="EMBL" id="MBB5637972.1"/>
    </source>
</evidence>
<accession>A0A7W9E029</accession>
<dbReference type="EMBL" id="JACHCE010000007">
    <property type="protein sequence ID" value="MBB5637972.1"/>
    <property type="molecule type" value="Genomic_DNA"/>
</dbReference>
<dbReference type="Proteomes" id="UP000537204">
    <property type="component" value="Unassembled WGS sequence"/>
</dbReference>
<protein>
    <submittedName>
        <fullName evidence="2">Delta-aminolevulinic acid dehydratase/porphobilinogen synthase</fullName>
    </submittedName>
</protein>
<sequence>MTGFPDYVFNPAYYLRPLIEVQNYIQENHHLPEMPTAQNVSKDGINLGELNKLLVKKIEELTLYLIQQKQEADKQKEENLKQNKVLQQQINELKSQLIKKVQ</sequence>